<keyword evidence="2" id="KW-1133">Transmembrane helix</keyword>
<dbReference type="EMBL" id="CAMXCT030006528">
    <property type="protein sequence ID" value="CAL4802688.1"/>
    <property type="molecule type" value="Genomic_DNA"/>
</dbReference>
<dbReference type="OrthoDB" id="674604at2759"/>
<evidence type="ECO:0000313" key="6">
    <source>
        <dbReference type="Proteomes" id="UP001152797"/>
    </source>
</evidence>
<dbReference type="PANTHER" id="PTHR44103">
    <property type="entry name" value="PROPROTEIN CONVERTASE P"/>
    <property type="match status" value="1"/>
</dbReference>
<dbReference type="SMART" id="SM01411">
    <property type="entry name" value="Ephrin_rec_like"/>
    <property type="match status" value="2"/>
</dbReference>
<evidence type="ECO:0000256" key="3">
    <source>
        <dbReference type="SAM" id="SignalP"/>
    </source>
</evidence>
<keyword evidence="2" id="KW-0472">Membrane</keyword>
<reference evidence="4" key="1">
    <citation type="submission" date="2022-10" db="EMBL/GenBank/DDBJ databases">
        <authorList>
            <person name="Chen Y."/>
            <person name="Dougan E. K."/>
            <person name="Chan C."/>
            <person name="Rhodes N."/>
            <person name="Thang M."/>
        </authorList>
    </citation>
    <scope>NUCLEOTIDE SEQUENCE</scope>
</reference>
<dbReference type="InterPro" id="IPR009030">
    <property type="entry name" value="Growth_fac_rcpt_cys_sf"/>
</dbReference>
<dbReference type="Gene3D" id="2.10.50.10">
    <property type="entry name" value="Tumor Necrosis Factor Receptor, subunit A, domain 2"/>
    <property type="match status" value="1"/>
</dbReference>
<dbReference type="Gene3D" id="2.130.10.130">
    <property type="entry name" value="Integrin alpha, N-terminal"/>
    <property type="match status" value="1"/>
</dbReference>
<dbReference type="EMBL" id="CAMXCT010006528">
    <property type="protein sequence ID" value="CAI4015376.1"/>
    <property type="molecule type" value="Genomic_DNA"/>
</dbReference>
<name>A0A9P1DTV1_9DINO</name>
<dbReference type="Pfam" id="PF13517">
    <property type="entry name" value="FG-GAP_3"/>
    <property type="match status" value="2"/>
</dbReference>
<dbReference type="EMBL" id="CAMXCT020006528">
    <property type="protein sequence ID" value="CAL1168751.1"/>
    <property type="molecule type" value="Genomic_DNA"/>
</dbReference>
<dbReference type="PANTHER" id="PTHR44103:SF1">
    <property type="entry name" value="PROPROTEIN CONVERTASE P"/>
    <property type="match status" value="1"/>
</dbReference>
<reference evidence="5" key="2">
    <citation type="submission" date="2024-04" db="EMBL/GenBank/DDBJ databases">
        <authorList>
            <person name="Chen Y."/>
            <person name="Shah S."/>
            <person name="Dougan E. K."/>
            <person name="Thang M."/>
            <person name="Chan C."/>
        </authorList>
    </citation>
    <scope>NUCLEOTIDE SEQUENCE [LARGE SCALE GENOMIC DNA]</scope>
</reference>
<keyword evidence="1 3" id="KW-0732">Signal</keyword>
<evidence type="ECO:0000256" key="2">
    <source>
        <dbReference type="SAM" id="Phobius"/>
    </source>
</evidence>
<dbReference type="InterPro" id="IPR028994">
    <property type="entry name" value="Integrin_alpha_N"/>
</dbReference>
<evidence type="ECO:0000256" key="1">
    <source>
        <dbReference type="ARBA" id="ARBA00022729"/>
    </source>
</evidence>
<dbReference type="Proteomes" id="UP001152797">
    <property type="component" value="Unassembled WGS sequence"/>
</dbReference>
<sequence>MRFSCLVFLLTLWDASTEDEISWCLRAGSLCHGNKWTLKAVDQVLHYLPLSDLYPMRLADWDMDGDLDAIVLMEDGLWLFKMIARGQNFSGPFLLNNSALNVNYNSYLEVADWNGDGYPDILFAEQVRTTLGPSGCTDGKIRYFEQMHLDSEMVLQERTGSNNPFDVISVPCPDGYTTLQLADWNADGKPDLFVYSPRLVKLRYFENHQGQLLEATHRYFQDLDFSIGKYGFVKEVQLTDWDGDGDQDMILLCKRCRGPACKAALNYLEQLADGTLLFIPDGWWRKISLHSDAGQPFQMVDWNGDGTSDLTISGRIFQRNFAEPSFTQREGVQNPFGGLAFSDGEPHLVDWDGDGDLDLLVVERYNSTHPVIRIFELLANGELVEADIKYDHIPLVQNGQRSGLYFLDWNHDGDVDLAVLTTDGLLHLFDNQEGVLHEVQERHFLRNRSLGAIFTTTFHLVDWNGDGHLDVILGPHYWRVAYLEQVNGTLVDRTGHPLFPWTQLPDFSSDLSWKVFDCDGDGGLDIVRFTKSARQSSWVRRRGLAVRSVRRWRAGRRRATHWDAGPYLASCSKRGDRFVCDNSCFASQLRSTSLEVGTWGHITIGDWDGDGDLDVVSIRDGHENSVIFFDQNFCVPPTPCSGIGMCQASGRCSCGKDRGLEDCSGCGASHYTVSKQPALDIIHRCAPCPMPKNQVCAGRGVCVDDLYAKAVGDAWDVGNGSCICAATFFNGSDQWSRQTCAQGTCPGGFQEVLLPAEHLNHPRIKTCLACEACDAGTFASPGGQCKSCHPGYFSSHGSHSCSPCPAGSSSRTLGAVECSLCSAGTYAPSGSAVCHPCAEGTISVKGSAKCEPCNSRSIFWVHADNQNLTCIRPSEQYLILLLFFASSSVCLFFVATALAYRIPVSDISTQNYDTVVTTHGAHRVLQASSVSGIQVKATHVPSLSSPCFAEFISDERLKLYRDPEVGVVKSAESSVGWIVLGVGSALRHTGYLQVPLMIWITASLASAILAAATGLLTPVTAGLALFCAFLVVAGQHLCQRFADMQTPIAKSRQVFLQKVKKSKVQKRVDRGAARGVGYMDLLSFYKFFQSFIRHRSMYYVASNLVVPLTQENQLSFAELVGPKRLTWFVSHFWGMAVPHFVESLQHHAVQVQDSMRDNLSYWVCTFSIRQHGPSVVQEELGHGVIEHSSFYIAMWDGNCCGTALVLDTHVSPLQRIWCLFELFQTFRHERDDNREANFQGLLLCTSTGVLSKGAGGTDVCMAIASKLACLDLQAAEATSEDDKQLIFELIERSGGFASMNACVRESIRHALLKVYSRFERDFSKLVDALSISGTSTSSSGHPPQDTFYV</sequence>
<dbReference type="InterPro" id="IPR013517">
    <property type="entry name" value="FG-GAP"/>
</dbReference>
<protein>
    <submittedName>
        <fullName evidence="4">Uncharacterized protein</fullName>
    </submittedName>
</protein>
<feature type="transmembrane region" description="Helical" evidence="2">
    <location>
        <begin position="877"/>
        <end position="900"/>
    </location>
</feature>
<evidence type="ECO:0000313" key="4">
    <source>
        <dbReference type="EMBL" id="CAI4015376.1"/>
    </source>
</evidence>
<evidence type="ECO:0000313" key="5">
    <source>
        <dbReference type="EMBL" id="CAL1168751.1"/>
    </source>
</evidence>
<comment type="caution">
    <text evidence="4">The sequence shown here is derived from an EMBL/GenBank/DDBJ whole genome shotgun (WGS) entry which is preliminary data.</text>
</comment>
<feature type="chain" id="PRO_5043271643" evidence="3">
    <location>
        <begin position="18"/>
        <end position="1349"/>
    </location>
</feature>
<gene>
    <name evidence="4" type="ORF">C1SCF055_LOCUS40210</name>
</gene>
<dbReference type="SUPFAM" id="SSF57184">
    <property type="entry name" value="Growth factor receptor domain"/>
    <property type="match status" value="1"/>
</dbReference>
<keyword evidence="6" id="KW-1185">Reference proteome</keyword>
<feature type="transmembrane region" description="Helical" evidence="2">
    <location>
        <begin position="996"/>
        <end position="1016"/>
    </location>
</feature>
<feature type="signal peptide" evidence="3">
    <location>
        <begin position="1"/>
        <end position="17"/>
    </location>
</feature>
<accession>A0A9P1DTV1</accession>
<keyword evidence="2" id="KW-0812">Transmembrane</keyword>
<proteinExistence type="predicted"/>
<dbReference type="SUPFAM" id="SSF69318">
    <property type="entry name" value="Integrin alpha N-terminal domain"/>
    <property type="match status" value="3"/>
</dbReference>
<organism evidence="4">
    <name type="scientific">Cladocopium goreaui</name>
    <dbReference type="NCBI Taxonomy" id="2562237"/>
    <lineage>
        <taxon>Eukaryota</taxon>
        <taxon>Sar</taxon>
        <taxon>Alveolata</taxon>
        <taxon>Dinophyceae</taxon>
        <taxon>Suessiales</taxon>
        <taxon>Symbiodiniaceae</taxon>
        <taxon>Cladocopium</taxon>
    </lineage>
</organism>